<name>A0ABP3UZ83_9CLOT</name>
<keyword evidence="7 8" id="KW-0092">Biotin</keyword>
<dbReference type="InterPro" id="IPR011053">
    <property type="entry name" value="Single_hybrid_motif"/>
</dbReference>
<keyword evidence="5 8" id="KW-0443">Lipid metabolism</keyword>
<comment type="pathway">
    <text evidence="1 8">Lipid metabolism; fatty acid biosynthesis.</text>
</comment>
<organism evidence="10 11">
    <name type="scientific">Clostridium oceanicum</name>
    <dbReference type="NCBI Taxonomy" id="1543"/>
    <lineage>
        <taxon>Bacteria</taxon>
        <taxon>Bacillati</taxon>
        <taxon>Bacillota</taxon>
        <taxon>Clostridia</taxon>
        <taxon>Eubacteriales</taxon>
        <taxon>Clostridiaceae</taxon>
        <taxon>Clostridium</taxon>
    </lineage>
</organism>
<dbReference type="SUPFAM" id="SSF51230">
    <property type="entry name" value="Single hybrid motif"/>
    <property type="match status" value="1"/>
</dbReference>
<feature type="domain" description="Lipoyl-binding" evidence="9">
    <location>
        <begin position="74"/>
        <end position="150"/>
    </location>
</feature>
<keyword evidence="6 8" id="KW-0275">Fatty acid biosynthesis</keyword>
<dbReference type="Pfam" id="PF00364">
    <property type="entry name" value="Biotin_lipoyl"/>
    <property type="match status" value="1"/>
</dbReference>
<dbReference type="PRINTS" id="PR01071">
    <property type="entry name" value="ACOABIOTINCC"/>
</dbReference>
<evidence type="ECO:0000256" key="1">
    <source>
        <dbReference type="ARBA" id="ARBA00005194"/>
    </source>
</evidence>
<reference evidence="11" key="1">
    <citation type="journal article" date="2019" name="Int. J. Syst. Evol. Microbiol.">
        <title>The Global Catalogue of Microorganisms (GCM) 10K type strain sequencing project: providing services to taxonomists for standard genome sequencing and annotation.</title>
        <authorList>
            <consortium name="The Broad Institute Genomics Platform"/>
            <consortium name="The Broad Institute Genome Sequencing Center for Infectious Disease"/>
            <person name="Wu L."/>
            <person name="Ma J."/>
        </authorList>
    </citation>
    <scope>NUCLEOTIDE SEQUENCE [LARGE SCALE GENOMIC DNA]</scope>
    <source>
        <strain evidence="11">JCM 1407</strain>
    </source>
</reference>
<gene>
    <name evidence="10" type="primary">accB</name>
    <name evidence="10" type="ORF">GCM10008906_31880</name>
</gene>
<evidence type="ECO:0000256" key="3">
    <source>
        <dbReference type="ARBA" id="ARBA00022516"/>
    </source>
</evidence>
<evidence type="ECO:0000256" key="8">
    <source>
        <dbReference type="RuleBase" id="RU364072"/>
    </source>
</evidence>
<dbReference type="EMBL" id="BAAACG010000016">
    <property type="protein sequence ID" value="GAA0745494.1"/>
    <property type="molecule type" value="Genomic_DNA"/>
</dbReference>
<dbReference type="PROSITE" id="PS00188">
    <property type="entry name" value="BIOTIN"/>
    <property type="match status" value="1"/>
</dbReference>
<dbReference type="InterPro" id="IPR001882">
    <property type="entry name" value="Biotin_BS"/>
</dbReference>
<proteinExistence type="predicted"/>
<dbReference type="PROSITE" id="PS50968">
    <property type="entry name" value="BIOTINYL_LIPOYL"/>
    <property type="match status" value="1"/>
</dbReference>
<comment type="caution">
    <text evidence="10">The sequence shown here is derived from an EMBL/GenBank/DDBJ whole genome shotgun (WGS) entry which is preliminary data.</text>
</comment>
<evidence type="ECO:0000256" key="6">
    <source>
        <dbReference type="ARBA" id="ARBA00023160"/>
    </source>
</evidence>
<dbReference type="CDD" id="cd06850">
    <property type="entry name" value="biotinyl_domain"/>
    <property type="match status" value="1"/>
</dbReference>
<keyword evidence="4 8" id="KW-0276">Fatty acid metabolism</keyword>
<dbReference type="RefSeq" id="WP_343763164.1">
    <property type="nucleotide sequence ID" value="NZ_BAAACG010000016.1"/>
</dbReference>
<dbReference type="PANTHER" id="PTHR45266:SF3">
    <property type="entry name" value="OXALOACETATE DECARBOXYLASE ALPHA CHAIN"/>
    <property type="match status" value="1"/>
</dbReference>
<dbReference type="Proteomes" id="UP001501510">
    <property type="component" value="Unassembled WGS sequence"/>
</dbReference>
<protein>
    <recommendedName>
        <fullName evidence="2 8">Biotin carboxyl carrier protein of acetyl-CoA carboxylase</fullName>
    </recommendedName>
</protein>
<dbReference type="InterPro" id="IPR050709">
    <property type="entry name" value="Biotin_Carboxyl_Carrier/Decarb"/>
</dbReference>
<dbReference type="InterPro" id="IPR001249">
    <property type="entry name" value="AcCoA_biotinCC"/>
</dbReference>
<dbReference type="Gene3D" id="2.40.50.100">
    <property type="match status" value="1"/>
</dbReference>
<comment type="function">
    <text evidence="8">This protein is a component of the acetyl coenzyme A carboxylase complex; first, biotin carboxylase catalyzes the carboxylation of the carrier protein and then the transcarboxylase transfers the carboxyl group to form malonyl-CoA.</text>
</comment>
<accession>A0ABP3UZ83</accession>
<keyword evidence="3 8" id="KW-0444">Lipid biosynthesis</keyword>
<sequence length="150" mass="16684">MEFKAIEGIINAMSKSNLSSLDIEAEGISIKMKKENNVVYKEVKNLEGNSIENNNISEINKVAYKKDKEVDENLTSVKSPIVGTFYESPGAGKDPYVKVGDKVKKGDVLCIVEAMKVMNEIEAETDGEIAEISVKNEDMVEYGQELFKIR</sequence>
<evidence type="ECO:0000256" key="4">
    <source>
        <dbReference type="ARBA" id="ARBA00022832"/>
    </source>
</evidence>
<dbReference type="PANTHER" id="PTHR45266">
    <property type="entry name" value="OXALOACETATE DECARBOXYLASE ALPHA CHAIN"/>
    <property type="match status" value="1"/>
</dbReference>
<evidence type="ECO:0000313" key="11">
    <source>
        <dbReference type="Proteomes" id="UP001501510"/>
    </source>
</evidence>
<keyword evidence="11" id="KW-1185">Reference proteome</keyword>
<evidence type="ECO:0000313" key="10">
    <source>
        <dbReference type="EMBL" id="GAA0745494.1"/>
    </source>
</evidence>
<dbReference type="NCBIfam" id="TIGR00531">
    <property type="entry name" value="BCCP"/>
    <property type="match status" value="1"/>
</dbReference>
<evidence type="ECO:0000256" key="2">
    <source>
        <dbReference type="ARBA" id="ARBA00017562"/>
    </source>
</evidence>
<evidence type="ECO:0000259" key="9">
    <source>
        <dbReference type="PROSITE" id="PS50968"/>
    </source>
</evidence>
<evidence type="ECO:0000256" key="5">
    <source>
        <dbReference type="ARBA" id="ARBA00023098"/>
    </source>
</evidence>
<evidence type="ECO:0000256" key="7">
    <source>
        <dbReference type="ARBA" id="ARBA00023267"/>
    </source>
</evidence>
<dbReference type="InterPro" id="IPR000089">
    <property type="entry name" value="Biotin_lipoyl"/>
</dbReference>